<dbReference type="AlphaFoldDB" id="A0A3N6QC70"/>
<evidence type="ECO:0000313" key="2">
    <source>
        <dbReference type="Proteomes" id="UP000712281"/>
    </source>
</evidence>
<gene>
    <name evidence="1" type="ORF">F2Q68_00034476</name>
</gene>
<name>A0A3N6QC70_BRACR</name>
<proteinExistence type="predicted"/>
<dbReference type="PANTHER" id="PTHR31099:SF30">
    <property type="entry name" value="BNAA05G36310D PROTEIN"/>
    <property type="match status" value="1"/>
</dbReference>
<accession>A0A3N6QC70</accession>
<sequence length="746" mass="83491">MEGFSLSEVFHFLEESMVQGPSLRFPTTGIRGTHLPGIRGSESCLEAGGNNTGIFFPNSLPLISRLYHRSRGITCALKSTGVAHSQQAPFRQDPVPITLVRSRRKIGDEVCESMNSSGSSLGLSAEIEEIKNTAMGEISPLPERGGSSPNLVIRIPSPFDTVSDFRAGEVPVYEGFFESGFRDQVPSLIAELSRAVNISPGQLNPPAWRILIAMQNLGDLEGLVVGVAEALYCYSVSPLNGGERRYHLHPRGRMLPVQELSRSEKKRHPIFEGNWASKFAFMPLPGFSSTWRTADISRPDFSSGRHIIEQLLGPPLDRREISFLVSEEALDRRDIGTLGVRRRWRSIRELSRLRLRGRLRFIGQFLLGAVIFSLPEVVSAKQLLLCLLRLIRRGLEPLFSSLSFMPSRSCSKAVASLNSEVFPMTPTRPSLDEDTSKVVHSLQGDVLQVASQLFHLKGRMKNRSATKAERDALAIRLCEEKDAILAKDEEIEAWKLRVQDLDEERERLEAEDVSLRRRIEDKEEEICKLRYAAEVFDAEKMKAVDDAKVVVRWELMQEWLDDQTDRWDSITSFEQYKVVKISEAEFLGLPPPSFEYGFRDPESIDSLEPLDFTTIGPHSSHRIDLTRGFRLCIGVGPEHYKELGSLPFPGPEEICSRPRDFMGTRKFSITLGHSVCILKGPYAATLDEASTDTCGDFVFYYSEASHYRVPVLHSAFCRKPLSVLVGAGVGENPSARLTLFSTSGKT</sequence>
<dbReference type="PANTHER" id="PTHR31099">
    <property type="entry name" value="OS06G0165300 PROTEIN"/>
    <property type="match status" value="1"/>
</dbReference>
<dbReference type="OrthoDB" id="1114289at2759"/>
<organism evidence="1 2">
    <name type="scientific">Brassica cretica</name>
    <name type="common">Mustard</name>
    <dbReference type="NCBI Taxonomy" id="69181"/>
    <lineage>
        <taxon>Eukaryota</taxon>
        <taxon>Viridiplantae</taxon>
        <taxon>Streptophyta</taxon>
        <taxon>Embryophyta</taxon>
        <taxon>Tracheophyta</taxon>
        <taxon>Spermatophyta</taxon>
        <taxon>Magnoliopsida</taxon>
        <taxon>eudicotyledons</taxon>
        <taxon>Gunneridae</taxon>
        <taxon>Pentapetalae</taxon>
        <taxon>rosids</taxon>
        <taxon>malvids</taxon>
        <taxon>Brassicales</taxon>
        <taxon>Brassicaceae</taxon>
        <taxon>Brassiceae</taxon>
        <taxon>Brassica</taxon>
    </lineage>
</organism>
<comment type="caution">
    <text evidence="1">The sequence shown here is derived from an EMBL/GenBank/DDBJ whole genome shotgun (WGS) entry which is preliminary data.</text>
</comment>
<dbReference type="EMBL" id="QGKW02001988">
    <property type="protein sequence ID" value="KAF2550962.1"/>
    <property type="molecule type" value="Genomic_DNA"/>
</dbReference>
<reference evidence="1" key="1">
    <citation type="submission" date="2019-12" db="EMBL/GenBank/DDBJ databases">
        <title>Genome sequencing and annotation of Brassica cretica.</title>
        <authorList>
            <person name="Studholme D.J."/>
            <person name="Sarris P.F."/>
        </authorList>
    </citation>
    <scope>NUCLEOTIDE SEQUENCE</scope>
    <source>
        <strain evidence="1">PFS-001/15</strain>
        <tissue evidence="1">Leaf</tissue>
    </source>
</reference>
<evidence type="ECO:0000313" key="1">
    <source>
        <dbReference type="EMBL" id="KAF2550962.1"/>
    </source>
</evidence>
<dbReference type="Proteomes" id="UP000712281">
    <property type="component" value="Unassembled WGS sequence"/>
</dbReference>
<protein>
    <submittedName>
        <fullName evidence="1">Uncharacterized protein</fullName>
    </submittedName>
</protein>